<evidence type="ECO:0000313" key="1">
    <source>
        <dbReference type="EMBL" id="JAH42850.1"/>
    </source>
</evidence>
<reference evidence="1" key="2">
    <citation type="journal article" date="2015" name="Fish Shellfish Immunol.">
        <title>Early steps in the European eel (Anguilla anguilla)-Vibrio vulnificus interaction in the gills: Role of the RtxA13 toxin.</title>
        <authorList>
            <person name="Callol A."/>
            <person name="Pajuelo D."/>
            <person name="Ebbesson L."/>
            <person name="Teles M."/>
            <person name="MacKenzie S."/>
            <person name="Amaro C."/>
        </authorList>
    </citation>
    <scope>NUCLEOTIDE SEQUENCE</scope>
</reference>
<sequence length="36" mass="4207">MILLCLKIFSTHNLPPRWTNFNLGPFPPEFLEGYSL</sequence>
<reference evidence="1" key="1">
    <citation type="submission" date="2014-11" db="EMBL/GenBank/DDBJ databases">
        <authorList>
            <person name="Amaro Gonzalez C."/>
        </authorList>
    </citation>
    <scope>NUCLEOTIDE SEQUENCE</scope>
</reference>
<proteinExistence type="predicted"/>
<dbReference type="EMBL" id="GBXM01065727">
    <property type="protein sequence ID" value="JAH42850.1"/>
    <property type="molecule type" value="Transcribed_RNA"/>
</dbReference>
<dbReference type="AlphaFoldDB" id="A0A0E9SQB8"/>
<protein>
    <submittedName>
        <fullName evidence="1">Uncharacterized protein</fullName>
    </submittedName>
</protein>
<organism evidence="1">
    <name type="scientific">Anguilla anguilla</name>
    <name type="common">European freshwater eel</name>
    <name type="synonym">Muraena anguilla</name>
    <dbReference type="NCBI Taxonomy" id="7936"/>
    <lineage>
        <taxon>Eukaryota</taxon>
        <taxon>Metazoa</taxon>
        <taxon>Chordata</taxon>
        <taxon>Craniata</taxon>
        <taxon>Vertebrata</taxon>
        <taxon>Euteleostomi</taxon>
        <taxon>Actinopterygii</taxon>
        <taxon>Neopterygii</taxon>
        <taxon>Teleostei</taxon>
        <taxon>Anguilliformes</taxon>
        <taxon>Anguillidae</taxon>
        <taxon>Anguilla</taxon>
    </lineage>
</organism>
<accession>A0A0E9SQB8</accession>
<name>A0A0E9SQB8_ANGAN</name>